<gene>
    <name evidence="2" type="ORF">D7V88_16465</name>
</gene>
<comment type="caution">
    <text evidence="2">The sequence shown here is derived from an EMBL/GenBank/DDBJ whole genome shotgun (WGS) entry which is preliminary data.</text>
</comment>
<keyword evidence="3" id="KW-1185">Reference proteome</keyword>
<name>A0A3A8J5Q1_9BACT</name>
<feature type="transmembrane region" description="Helical" evidence="1">
    <location>
        <begin position="12"/>
        <end position="31"/>
    </location>
</feature>
<evidence type="ECO:0000256" key="1">
    <source>
        <dbReference type="SAM" id="Phobius"/>
    </source>
</evidence>
<dbReference type="AlphaFoldDB" id="A0A3A8J5Q1"/>
<feature type="transmembrane region" description="Helical" evidence="1">
    <location>
        <begin position="89"/>
        <end position="108"/>
    </location>
</feature>
<reference evidence="3" key="1">
    <citation type="submission" date="2018-09" db="EMBL/GenBank/DDBJ databases">
        <authorList>
            <person name="Livingstone P.G."/>
            <person name="Whitworth D.E."/>
        </authorList>
    </citation>
    <scope>NUCLEOTIDE SEQUENCE [LARGE SCALE GENOMIC DNA]</scope>
    <source>
        <strain evidence="3">CA054A</strain>
    </source>
</reference>
<keyword evidence="1" id="KW-0812">Transmembrane</keyword>
<dbReference type="EMBL" id="RAVZ01000101">
    <property type="protein sequence ID" value="RKG87210.1"/>
    <property type="molecule type" value="Genomic_DNA"/>
</dbReference>
<feature type="transmembrane region" description="Helical" evidence="1">
    <location>
        <begin position="60"/>
        <end position="83"/>
    </location>
</feature>
<accession>A0A3A8J5Q1</accession>
<keyword evidence="1" id="KW-1133">Transmembrane helix</keyword>
<feature type="transmembrane region" description="Helical" evidence="1">
    <location>
        <begin position="115"/>
        <end position="135"/>
    </location>
</feature>
<dbReference type="OrthoDB" id="957977at2"/>
<evidence type="ECO:0000313" key="3">
    <source>
        <dbReference type="Proteomes" id="UP000268094"/>
    </source>
</evidence>
<proteinExistence type="predicted"/>
<dbReference type="RefSeq" id="WP_120541590.1">
    <property type="nucleotide sequence ID" value="NZ_RAVZ01000101.1"/>
</dbReference>
<sequence>MPPFDSARFTLWLPQILCAVFLAILFLQSGLDKVVDWKGNLGWLTGHFAKSPLKGLVTPMLAVITLMELAAGALSAAGAVALVASGNPFLAYLGAVLSALSLLALFFGQRMAKEYAGAAVLVPYFVVALAGVYLLRLS</sequence>
<organism evidence="2 3">
    <name type="scientific">Corallococcus terminator</name>
    <dbReference type="NCBI Taxonomy" id="2316733"/>
    <lineage>
        <taxon>Bacteria</taxon>
        <taxon>Pseudomonadati</taxon>
        <taxon>Myxococcota</taxon>
        <taxon>Myxococcia</taxon>
        <taxon>Myxococcales</taxon>
        <taxon>Cystobacterineae</taxon>
        <taxon>Myxococcaceae</taxon>
        <taxon>Corallococcus</taxon>
    </lineage>
</organism>
<evidence type="ECO:0000313" key="2">
    <source>
        <dbReference type="EMBL" id="RKG87210.1"/>
    </source>
</evidence>
<keyword evidence="1" id="KW-0472">Membrane</keyword>
<dbReference type="Proteomes" id="UP000268094">
    <property type="component" value="Unassembled WGS sequence"/>
</dbReference>
<protein>
    <submittedName>
        <fullName evidence="2">DoxX family protein</fullName>
    </submittedName>
</protein>